<name>A0ABV1U2C5_9ACTN</name>
<comment type="caution">
    <text evidence="1">The sequence shown here is derived from an EMBL/GenBank/DDBJ whole genome shotgun (WGS) entry which is preliminary data.</text>
</comment>
<proteinExistence type="predicted"/>
<dbReference type="Proteomes" id="UP001470023">
    <property type="component" value="Unassembled WGS sequence"/>
</dbReference>
<reference evidence="1 2" key="1">
    <citation type="submission" date="2024-06" db="EMBL/GenBank/DDBJ databases">
        <title>The Natural Products Discovery Center: Release of the First 8490 Sequenced Strains for Exploring Actinobacteria Biosynthetic Diversity.</title>
        <authorList>
            <person name="Kalkreuter E."/>
            <person name="Kautsar S.A."/>
            <person name="Yang D."/>
            <person name="Bader C.D."/>
            <person name="Teijaro C.N."/>
            <person name="Fluegel L."/>
            <person name="Davis C.M."/>
            <person name="Simpson J.R."/>
            <person name="Lauterbach L."/>
            <person name="Steele A.D."/>
            <person name="Gui C."/>
            <person name="Meng S."/>
            <person name="Li G."/>
            <person name="Viehrig K."/>
            <person name="Ye F."/>
            <person name="Su P."/>
            <person name="Kiefer A.F."/>
            <person name="Nichols A."/>
            <person name="Cepeda A.J."/>
            <person name="Yan W."/>
            <person name="Fan B."/>
            <person name="Jiang Y."/>
            <person name="Adhikari A."/>
            <person name="Zheng C.-J."/>
            <person name="Schuster L."/>
            <person name="Cowan T.M."/>
            <person name="Smanski M.J."/>
            <person name="Chevrette M.G."/>
            <person name="De Carvalho L.P.S."/>
            <person name="Shen B."/>
        </authorList>
    </citation>
    <scope>NUCLEOTIDE SEQUENCE [LARGE SCALE GENOMIC DNA]</scope>
    <source>
        <strain evidence="1 2">NPDC001166</strain>
    </source>
</reference>
<protein>
    <submittedName>
        <fullName evidence="1">Uncharacterized protein</fullName>
    </submittedName>
</protein>
<sequence length="56" mass="5972">MIDTVILHAGATPSAPELVRPCSMEDVAALVEVFPGPALRHWTALWRLSPAGPLLP</sequence>
<evidence type="ECO:0000313" key="2">
    <source>
        <dbReference type="Proteomes" id="UP001470023"/>
    </source>
</evidence>
<keyword evidence="2" id="KW-1185">Reference proteome</keyword>
<evidence type="ECO:0000313" key="1">
    <source>
        <dbReference type="EMBL" id="MER6427879.1"/>
    </source>
</evidence>
<accession>A0ABV1U2C5</accession>
<dbReference type="RefSeq" id="WP_263279919.1">
    <property type="nucleotide sequence ID" value="NZ_JBEOYA010000003.1"/>
</dbReference>
<organism evidence="1 2">
    <name type="scientific">Streptomyces sp. 900105245</name>
    <dbReference type="NCBI Taxonomy" id="3154379"/>
    <lineage>
        <taxon>Bacteria</taxon>
        <taxon>Bacillati</taxon>
        <taxon>Actinomycetota</taxon>
        <taxon>Actinomycetes</taxon>
        <taxon>Kitasatosporales</taxon>
        <taxon>Streptomycetaceae</taxon>
        <taxon>Streptomyces</taxon>
    </lineage>
</organism>
<dbReference type="EMBL" id="JBEPAZ010000005">
    <property type="protein sequence ID" value="MER6427879.1"/>
    <property type="molecule type" value="Genomic_DNA"/>
</dbReference>
<gene>
    <name evidence="1" type="ORF">ABT272_09040</name>
</gene>